<keyword evidence="4" id="KW-0597">Phosphoprotein</keyword>
<dbReference type="InterPro" id="IPR029063">
    <property type="entry name" value="SAM-dependent_MTases_sf"/>
</dbReference>
<gene>
    <name evidence="14" type="ORF">ONB1V03_LOCUS2650</name>
</gene>
<dbReference type="Proteomes" id="UP000728032">
    <property type="component" value="Unassembled WGS sequence"/>
</dbReference>
<evidence type="ECO:0000256" key="6">
    <source>
        <dbReference type="ARBA" id="ARBA00022832"/>
    </source>
</evidence>
<sequence length="1390" mass="157551">MVPFYVDMTSRMIVAPGIEVEDLMALPIPRKVNAQDLKLESYEYITNEDYNAIEESDKKKVMEYLKVCSTVANKIKNNFDSDRSESKNFEINDDLIHEYNKDIDTKEDHVLLKVFNEISKKSVDQNQNLVDGKLNDFVSDLLQKPEYDLSLDMINRVSKNERLIRTLVDIVSENNVPKKEIKVLEINFNKNIFAEEIDNHLASAAIYPIDVDYNIAVKSTSNVKEDVRKSFKVTEWDVEKSSFPVDVTLANLVVFNDSQDLWDLSLADFLQELYDCISSKGFLISVFRYRLTEPELALNALKGKNNVNERDLIKRINDFAKEAESVGFSVISSKSDSIGTTALLFRKIATKEPELPDDKNVIEINDKTEQWFETIKQKLLDQKESERNDEEIWLIANDSSKNGIVGLINCLRLEPGGETIRCLFNCDNTPVNFKDKPFYNVLANDLAVNVLKDGHAGLNFKDVMFATGRIASGPLSLFTDCLIGIEFAGRRRDTGERVCGFDMSRCFATSVDAMEQCITTIPDNWSMDDAVTILCTYSTLWYGLIERAHIRKGDSILIHSAAGGIGQAAITICQNYDMDIFATVGTEDKKKFLMTEYNIPENRIFSSRDIQFKFRIKALTKGKGVDVVLNSLTGDKLEASYECVADCGRFVEIGKYDLQMNKQLGMFSFLRDISFIGVSADRKLFMDKDFIDRFFDWMHKNCNNGMIKPLNKNIFKAEEAEKAFRYMTTGKHMGKIVLKMREEENMKIVVNGYTPAPTLKTTTKTYFNANKVYIITGGLGGFGIELLHWMLHLGARKFVLTSRKGVKTAYQKYIVDRLKSFGVNLQMFRSDIVVSTHNSNTIEGAKGLMAEASKLGPIGGVFHLALVLNDCLLENQTFDKFQETIDSKTKIFENLDKITRESKLNLDYFVVFSSVTCGKGNAGQANYGYANSVCERVCELRKKDGLNGLAIQWGPVGDVGVIADTEMSALSGIVKQRINSCLDTLDKLLQSQKPVRAKRLTQSGTKESRIVSQIWCALGIDPKTTPDHLTLGEIGMESMFAVELQQGLERDYDIKVSLTDIKNVTIRMMKDFENGKIDELRVFADDLKSCRNKLSKIKFIIPTDAFTKLNSGKTGKPIYFLPPLEGIFASLEALAEKMDRPVIGLNWIKDMENMGSLKEISKYYIDLLKAIHPKGDYDIVGHFYGALIAMQMLKKKAPIGKAVIIDMLSDIKIDEDMMSDDYLLELIITFIAKDLPKVVKDKIRRDVALKPDPNSKLIKISDELKDFVGKSLVSRDLEDILINSFKRAKLFSTYRFNMKNKFKKIKIEIGRKYLEMNGKLLIIKLFEFGNTKVSEVDQDMSERIKNAYFLPEKGLEGKLNFETIDANPESISLNAFEKISFSMNEFLSKK</sequence>
<dbReference type="SUPFAM" id="SSF47336">
    <property type="entry name" value="ACP-like"/>
    <property type="match status" value="1"/>
</dbReference>
<dbReference type="Pfam" id="PF08659">
    <property type="entry name" value="KR"/>
    <property type="match status" value="1"/>
</dbReference>
<dbReference type="Gene3D" id="3.40.50.720">
    <property type="entry name" value="NAD(P)-binding Rossmann-like Domain"/>
    <property type="match status" value="1"/>
</dbReference>
<evidence type="ECO:0000256" key="5">
    <source>
        <dbReference type="ARBA" id="ARBA00022679"/>
    </source>
</evidence>
<dbReference type="InterPro" id="IPR001031">
    <property type="entry name" value="Thioesterase"/>
</dbReference>
<dbReference type="InterPro" id="IPR036736">
    <property type="entry name" value="ACP-like_sf"/>
</dbReference>
<evidence type="ECO:0000256" key="8">
    <source>
        <dbReference type="ARBA" id="ARBA00023002"/>
    </source>
</evidence>
<dbReference type="PANTHER" id="PTHR43775">
    <property type="entry name" value="FATTY ACID SYNTHASE"/>
    <property type="match status" value="1"/>
</dbReference>
<protein>
    <recommendedName>
        <fullName evidence="1">oleoyl-[acyl-carrier-protein] hydrolase</fullName>
        <ecNumber evidence="1">3.1.2.14</ecNumber>
    </recommendedName>
</protein>
<evidence type="ECO:0000256" key="7">
    <source>
        <dbReference type="ARBA" id="ARBA00022857"/>
    </source>
</evidence>
<feature type="domain" description="Enoyl reductase (ER)" evidence="13">
    <location>
        <begin position="443"/>
        <end position="738"/>
    </location>
</feature>
<dbReference type="Pfam" id="PF00975">
    <property type="entry name" value="Thioesterase"/>
    <property type="match status" value="1"/>
</dbReference>
<dbReference type="GO" id="GO:0016491">
    <property type="term" value="F:oxidoreductase activity"/>
    <property type="evidence" value="ECO:0007669"/>
    <property type="project" value="UniProtKB-KW"/>
</dbReference>
<dbReference type="InterPro" id="IPR049391">
    <property type="entry name" value="FAS_pseudo-KR"/>
</dbReference>
<keyword evidence="15" id="KW-1185">Reference proteome</keyword>
<dbReference type="InterPro" id="IPR013968">
    <property type="entry name" value="PKS_KR"/>
</dbReference>
<dbReference type="SUPFAM" id="SSF53474">
    <property type="entry name" value="alpha/beta-Hydrolases"/>
    <property type="match status" value="1"/>
</dbReference>
<dbReference type="EMBL" id="OC915473">
    <property type="protein sequence ID" value="CAD7640612.1"/>
    <property type="molecule type" value="Genomic_DNA"/>
</dbReference>
<dbReference type="Gene3D" id="3.90.180.10">
    <property type="entry name" value="Medium-chain alcohol dehydrogenases, catalytic domain"/>
    <property type="match status" value="1"/>
</dbReference>
<dbReference type="InterPro" id="IPR009081">
    <property type="entry name" value="PP-bd_ACP"/>
</dbReference>
<dbReference type="Gene3D" id="3.40.50.1820">
    <property type="entry name" value="alpha/beta hydrolase"/>
    <property type="match status" value="1"/>
</dbReference>
<dbReference type="FunFam" id="3.40.50.720:FF:000209">
    <property type="entry name" value="Polyketide synthase Pks12"/>
    <property type="match status" value="1"/>
</dbReference>
<keyword evidence="8" id="KW-0560">Oxidoreductase</keyword>
<evidence type="ECO:0000256" key="3">
    <source>
        <dbReference type="ARBA" id="ARBA00022516"/>
    </source>
</evidence>
<evidence type="ECO:0000259" key="13">
    <source>
        <dbReference type="SMART" id="SM00829"/>
    </source>
</evidence>
<dbReference type="SMART" id="SM00829">
    <property type="entry name" value="PKS_ER"/>
    <property type="match status" value="1"/>
</dbReference>
<keyword evidence="5" id="KW-0808">Transferase</keyword>
<dbReference type="CDD" id="cd08954">
    <property type="entry name" value="KR_1_FAS_SDR_x"/>
    <property type="match status" value="1"/>
</dbReference>
<dbReference type="Pfam" id="PF21149">
    <property type="entry name" value="FAS_pseudo-KR"/>
    <property type="match status" value="1"/>
</dbReference>
<dbReference type="GO" id="GO:0016297">
    <property type="term" value="F:fatty acyl-[ACP] hydrolase activity"/>
    <property type="evidence" value="ECO:0007669"/>
    <property type="project" value="UniProtKB-EC"/>
</dbReference>
<evidence type="ECO:0000313" key="14">
    <source>
        <dbReference type="EMBL" id="CAD7640612.1"/>
    </source>
</evidence>
<dbReference type="InterPro" id="IPR050091">
    <property type="entry name" value="PKS_NRPS_Biosynth_Enz"/>
</dbReference>
<evidence type="ECO:0000313" key="15">
    <source>
        <dbReference type="Proteomes" id="UP000728032"/>
    </source>
</evidence>
<dbReference type="EMBL" id="CAJPVJ010000648">
    <property type="protein sequence ID" value="CAG2163066.1"/>
    <property type="molecule type" value="Genomic_DNA"/>
</dbReference>
<proteinExistence type="predicted"/>
<dbReference type="Pfam" id="PF13602">
    <property type="entry name" value="ADH_zinc_N_2"/>
    <property type="match status" value="1"/>
</dbReference>
<evidence type="ECO:0000256" key="11">
    <source>
        <dbReference type="ARBA" id="ARBA00023268"/>
    </source>
</evidence>
<evidence type="ECO:0000259" key="12">
    <source>
        <dbReference type="SMART" id="SM00822"/>
    </source>
</evidence>
<evidence type="ECO:0000256" key="1">
    <source>
        <dbReference type="ARBA" id="ARBA00012480"/>
    </source>
</evidence>
<keyword evidence="10" id="KW-0275">Fatty acid biosynthesis</keyword>
<evidence type="ECO:0000256" key="4">
    <source>
        <dbReference type="ARBA" id="ARBA00022553"/>
    </source>
</evidence>
<dbReference type="InterPro" id="IPR029058">
    <property type="entry name" value="AB_hydrolase_fold"/>
</dbReference>
<dbReference type="SMART" id="SM00822">
    <property type="entry name" value="PKS_KR"/>
    <property type="match status" value="1"/>
</dbReference>
<dbReference type="InterPro" id="IPR036291">
    <property type="entry name" value="NAD(P)-bd_dom_sf"/>
</dbReference>
<keyword evidence="11" id="KW-0511">Multifunctional enzyme</keyword>
<dbReference type="SUPFAM" id="SSF50129">
    <property type="entry name" value="GroES-like"/>
    <property type="match status" value="1"/>
</dbReference>
<keyword evidence="6" id="KW-0276">Fatty acid metabolism</keyword>
<accession>A0A7R9QDW5</accession>
<keyword evidence="3" id="KW-0444">Lipid biosynthesis</keyword>
<dbReference type="InterPro" id="IPR011032">
    <property type="entry name" value="GroES-like_sf"/>
</dbReference>
<dbReference type="GO" id="GO:0004312">
    <property type="term" value="F:fatty acid synthase activity"/>
    <property type="evidence" value="ECO:0007669"/>
    <property type="project" value="TreeGrafter"/>
</dbReference>
<dbReference type="GO" id="GO:0006633">
    <property type="term" value="P:fatty acid biosynthetic process"/>
    <property type="evidence" value="ECO:0007669"/>
    <property type="project" value="UniProtKB-KW"/>
</dbReference>
<organism evidence="14">
    <name type="scientific">Oppiella nova</name>
    <dbReference type="NCBI Taxonomy" id="334625"/>
    <lineage>
        <taxon>Eukaryota</taxon>
        <taxon>Metazoa</taxon>
        <taxon>Ecdysozoa</taxon>
        <taxon>Arthropoda</taxon>
        <taxon>Chelicerata</taxon>
        <taxon>Arachnida</taxon>
        <taxon>Acari</taxon>
        <taxon>Acariformes</taxon>
        <taxon>Sarcoptiformes</taxon>
        <taxon>Oribatida</taxon>
        <taxon>Brachypylina</taxon>
        <taxon>Oppioidea</taxon>
        <taxon>Oppiidae</taxon>
        <taxon>Oppiella</taxon>
    </lineage>
</organism>
<evidence type="ECO:0000256" key="9">
    <source>
        <dbReference type="ARBA" id="ARBA00023098"/>
    </source>
</evidence>
<dbReference type="Pfam" id="PF00550">
    <property type="entry name" value="PP-binding"/>
    <property type="match status" value="1"/>
</dbReference>
<dbReference type="SUPFAM" id="SSF51735">
    <property type="entry name" value="NAD(P)-binding Rossmann-fold domains"/>
    <property type="match status" value="2"/>
</dbReference>
<keyword evidence="9" id="KW-0443">Lipid metabolism</keyword>
<dbReference type="OrthoDB" id="6503696at2759"/>
<evidence type="ECO:0000256" key="2">
    <source>
        <dbReference type="ARBA" id="ARBA00022450"/>
    </source>
</evidence>
<dbReference type="Gene3D" id="1.10.1200.10">
    <property type="entry name" value="ACP-like"/>
    <property type="match status" value="1"/>
</dbReference>
<keyword evidence="2" id="KW-0596">Phosphopantetheine</keyword>
<name>A0A7R9QDW5_9ACAR</name>
<dbReference type="CDD" id="cd05195">
    <property type="entry name" value="enoyl_red"/>
    <property type="match status" value="1"/>
</dbReference>
<reference evidence="14" key="1">
    <citation type="submission" date="2020-11" db="EMBL/GenBank/DDBJ databases">
        <authorList>
            <person name="Tran Van P."/>
        </authorList>
    </citation>
    <scope>NUCLEOTIDE SEQUENCE</scope>
</reference>
<evidence type="ECO:0000256" key="10">
    <source>
        <dbReference type="ARBA" id="ARBA00023160"/>
    </source>
</evidence>
<dbReference type="PANTHER" id="PTHR43775:SF7">
    <property type="entry name" value="FATTY ACID SYNTHASE"/>
    <property type="match status" value="1"/>
</dbReference>
<keyword evidence="7" id="KW-0521">NADP</keyword>
<dbReference type="InterPro" id="IPR020843">
    <property type="entry name" value="ER"/>
</dbReference>
<feature type="domain" description="Ketoreductase" evidence="12">
    <location>
        <begin position="771"/>
        <end position="959"/>
    </location>
</feature>
<dbReference type="InterPro" id="IPR057326">
    <property type="entry name" value="KR_dom"/>
</dbReference>
<dbReference type="Gene3D" id="3.40.50.150">
    <property type="entry name" value="Vaccinia Virus protein VP39"/>
    <property type="match status" value="1"/>
</dbReference>
<dbReference type="EC" id="3.1.2.14" evidence="1"/>